<keyword evidence="6" id="KW-1185">Reference proteome</keyword>
<feature type="signal peptide" evidence="3">
    <location>
        <begin position="1"/>
        <end position="23"/>
    </location>
</feature>
<protein>
    <recommendedName>
        <fullName evidence="4">Peptidase S1 domain-containing protein</fullName>
    </recommendedName>
</protein>
<feature type="domain" description="Peptidase S1" evidence="4">
    <location>
        <begin position="53"/>
        <end position="347"/>
    </location>
</feature>
<feature type="chain" id="PRO_5044852288" description="Peptidase S1 domain-containing protein" evidence="3">
    <location>
        <begin position="24"/>
        <end position="356"/>
    </location>
</feature>
<dbReference type="Pfam" id="PF00089">
    <property type="entry name" value="Trypsin"/>
    <property type="match status" value="1"/>
</dbReference>
<evidence type="ECO:0000313" key="5">
    <source>
        <dbReference type="EMBL" id="KAL3115376.1"/>
    </source>
</evidence>
<dbReference type="AlphaFoldDB" id="A0ABD2LJV2"/>
<keyword evidence="1" id="KW-1015">Disulfide bond</keyword>
<comment type="similarity">
    <text evidence="2">Belongs to the peptidase S1 family. CLIP subfamily.</text>
</comment>
<dbReference type="Gene3D" id="2.40.10.10">
    <property type="entry name" value="Trypsin-like serine proteases"/>
    <property type="match status" value="2"/>
</dbReference>
<name>A0ABD2LJV2_9BILA</name>
<evidence type="ECO:0000313" key="6">
    <source>
        <dbReference type="Proteomes" id="UP001620626"/>
    </source>
</evidence>
<dbReference type="Proteomes" id="UP001620626">
    <property type="component" value="Unassembled WGS sequence"/>
</dbReference>
<dbReference type="SMART" id="SM00020">
    <property type="entry name" value="Tryp_SPc"/>
    <property type="match status" value="1"/>
</dbReference>
<keyword evidence="3" id="KW-0732">Signal</keyword>
<reference evidence="5 6" key="1">
    <citation type="submission" date="2024-10" db="EMBL/GenBank/DDBJ databases">
        <authorList>
            <person name="Kim D."/>
        </authorList>
    </citation>
    <scope>NUCLEOTIDE SEQUENCE [LARGE SCALE GENOMIC DNA]</scope>
    <source>
        <strain evidence="5">BH-2024</strain>
    </source>
</reference>
<dbReference type="InterPro" id="IPR001254">
    <property type="entry name" value="Trypsin_dom"/>
</dbReference>
<dbReference type="InterPro" id="IPR009003">
    <property type="entry name" value="Peptidase_S1_PA"/>
</dbReference>
<evidence type="ECO:0000256" key="3">
    <source>
        <dbReference type="SAM" id="SignalP"/>
    </source>
</evidence>
<dbReference type="InterPro" id="IPR043504">
    <property type="entry name" value="Peptidase_S1_PA_chymotrypsin"/>
</dbReference>
<evidence type="ECO:0000256" key="1">
    <source>
        <dbReference type="ARBA" id="ARBA00023157"/>
    </source>
</evidence>
<dbReference type="SUPFAM" id="SSF50494">
    <property type="entry name" value="Trypsin-like serine proteases"/>
    <property type="match status" value="1"/>
</dbReference>
<gene>
    <name evidence="5" type="ORF">niasHT_017778</name>
</gene>
<dbReference type="InterPro" id="IPR051487">
    <property type="entry name" value="Ser/Thr_Proteases_Immune/Dev"/>
</dbReference>
<dbReference type="EMBL" id="JBICBT010000383">
    <property type="protein sequence ID" value="KAL3115376.1"/>
    <property type="molecule type" value="Genomic_DNA"/>
</dbReference>
<accession>A0ABD2LJV2</accession>
<evidence type="ECO:0000256" key="2">
    <source>
        <dbReference type="ARBA" id="ARBA00024195"/>
    </source>
</evidence>
<dbReference type="PROSITE" id="PS50240">
    <property type="entry name" value="TRYPSIN_DOM"/>
    <property type="match status" value="1"/>
</dbReference>
<dbReference type="PANTHER" id="PTHR24256">
    <property type="entry name" value="TRYPTASE-RELATED"/>
    <property type="match status" value="1"/>
</dbReference>
<organism evidence="5 6">
    <name type="scientific">Heterodera trifolii</name>
    <dbReference type="NCBI Taxonomy" id="157864"/>
    <lineage>
        <taxon>Eukaryota</taxon>
        <taxon>Metazoa</taxon>
        <taxon>Ecdysozoa</taxon>
        <taxon>Nematoda</taxon>
        <taxon>Chromadorea</taxon>
        <taxon>Rhabditida</taxon>
        <taxon>Tylenchina</taxon>
        <taxon>Tylenchomorpha</taxon>
        <taxon>Tylenchoidea</taxon>
        <taxon>Heteroderidae</taxon>
        <taxon>Heteroderinae</taxon>
        <taxon>Heterodera</taxon>
    </lineage>
</organism>
<comment type="caution">
    <text evidence="5">The sequence shown here is derived from an EMBL/GenBank/DDBJ whole genome shotgun (WGS) entry which is preliminary data.</text>
</comment>
<evidence type="ECO:0000259" key="4">
    <source>
        <dbReference type="PROSITE" id="PS50240"/>
    </source>
</evidence>
<sequence length="356" mass="39274">MVKFWLTLFLVFTGKNLYSICAAHRTNFSQCGISDFEPDLDNVSNVKIGTNHIYKGRPVENANSMPWMVTLISLQGLCTGTIIGHKYILTAYHCVSGIISFPSSVQISYGTVNVSNEKHKTIGRNIIIHPNASLSEMRVKINGSEIGTVSLSNDLAIIEVENTIKFSPNVQPICLFGLDASSHSKVSEKDKFDTFSATNNSPFIVAGWGLTQPMCQKYPAPEASAQLMVGKMRMISMEECLEYTTKDINNEFNNLSNALPFVNNTRALLTEFNSAYLKDKFCVVAEPSLAEKGDSGGPLMRKIDKNNWVQVGVASTSMCSPEKPESTDGLTSEYTQIDCNWIEEATNGEVKCIKME</sequence>
<proteinExistence type="inferred from homology"/>